<keyword evidence="2" id="KW-0328">Glycosyltransferase</keyword>
<comment type="caution">
    <text evidence="7">The sequence shown here is derived from an EMBL/GenBank/DDBJ whole genome shotgun (WGS) entry which is preliminary data.</text>
</comment>
<evidence type="ECO:0000259" key="6">
    <source>
        <dbReference type="Pfam" id="PF21036"/>
    </source>
</evidence>
<keyword evidence="3" id="KW-0808">Transferase</keyword>
<protein>
    <submittedName>
        <fullName evidence="7">Nucleotide disphospho-sugar-binding domain-containing protein</fullName>
    </submittedName>
</protein>
<dbReference type="InterPro" id="IPR002213">
    <property type="entry name" value="UDP_glucos_trans"/>
</dbReference>
<evidence type="ECO:0000259" key="5">
    <source>
        <dbReference type="Pfam" id="PF06722"/>
    </source>
</evidence>
<feature type="chain" id="PRO_5045103404" evidence="4">
    <location>
        <begin position="24"/>
        <end position="393"/>
    </location>
</feature>
<proteinExistence type="inferred from homology"/>
<dbReference type="Pfam" id="PF06722">
    <property type="entry name" value="EryCIII-like_C"/>
    <property type="match status" value="1"/>
</dbReference>
<dbReference type="Proteomes" id="UP001596380">
    <property type="component" value="Unassembled WGS sequence"/>
</dbReference>
<dbReference type="InterPro" id="IPR050426">
    <property type="entry name" value="Glycosyltransferase_28"/>
</dbReference>
<dbReference type="EMBL" id="JBHSXS010000018">
    <property type="protein sequence ID" value="MFC6883252.1"/>
    <property type="molecule type" value="Genomic_DNA"/>
</dbReference>
<feature type="domain" description="Erythromycin biosynthesis protein CIII-like N-terminal" evidence="6">
    <location>
        <begin position="87"/>
        <end position="219"/>
    </location>
</feature>
<dbReference type="SUPFAM" id="SSF53756">
    <property type="entry name" value="UDP-Glycosyltransferase/glycogen phosphorylase"/>
    <property type="match status" value="1"/>
</dbReference>
<keyword evidence="4" id="KW-0732">Signal</keyword>
<sequence>MRILFTTWAWPSHLYAMVPLAWACRSAGHEVLVASQPELTGAIQATGLTAAPVGHHVDAVGVFRDIVRPPDGGGRGGGGPRVLGLLTALADSMTDDLARLAKGWRADAVVFEPTCFAGPLAAAVAGVPAIRHLYGTDLLGAAGRFLPDALAPLCERLGLDGVDPFGIATVDPCPAGLQLPTGSPRLPMRYVPYNGPGRHPRPLPPAASPGRPRVCVTWGTTMSRLDPELFLAGDAVRAVADLDVDVVAAVTPGQRATLGAVPSGVHIAQSAPLHLLLPRCDAVVAHGGAGSLLTALAAGLPQVLVPRLPDHVRHAARIAETGAGAVLPAPVEDPAAIRDRLAEVLAEPAYRDAAGRLRGEMLAQPSPAAVVPEIERVVARSASGPVQPVSIRR</sequence>
<organism evidence="7 8">
    <name type="scientific">Actinomadura yumaensis</name>
    <dbReference type="NCBI Taxonomy" id="111807"/>
    <lineage>
        <taxon>Bacteria</taxon>
        <taxon>Bacillati</taxon>
        <taxon>Actinomycetota</taxon>
        <taxon>Actinomycetes</taxon>
        <taxon>Streptosporangiales</taxon>
        <taxon>Thermomonosporaceae</taxon>
        <taxon>Actinomadura</taxon>
    </lineage>
</organism>
<reference evidence="8" key="1">
    <citation type="journal article" date="2019" name="Int. J. Syst. Evol. Microbiol.">
        <title>The Global Catalogue of Microorganisms (GCM) 10K type strain sequencing project: providing services to taxonomists for standard genome sequencing and annotation.</title>
        <authorList>
            <consortium name="The Broad Institute Genomics Platform"/>
            <consortium name="The Broad Institute Genome Sequencing Center for Infectious Disease"/>
            <person name="Wu L."/>
            <person name="Ma J."/>
        </authorList>
    </citation>
    <scope>NUCLEOTIDE SEQUENCE [LARGE SCALE GENOMIC DNA]</scope>
    <source>
        <strain evidence="8">JCM 3369</strain>
    </source>
</reference>
<feature type="domain" description="Erythromycin biosynthesis protein CIII-like C-terminal" evidence="5">
    <location>
        <begin position="237"/>
        <end position="375"/>
    </location>
</feature>
<evidence type="ECO:0000256" key="2">
    <source>
        <dbReference type="ARBA" id="ARBA00022676"/>
    </source>
</evidence>
<dbReference type="PANTHER" id="PTHR48050">
    <property type="entry name" value="STEROL 3-BETA-GLUCOSYLTRANSFERASE"/>
    <property type="match status" value="1"/>
</dbReference>
<dbReference type="Gene3D" id="3.40.50.2000">
    <property type="entry name" value="Glycogen Phosphorylase B"/>
    <property type="match status" value="2"/>
</dbReference>
<dbReference type="InterPro" id="IPR048284">
    <property type="entry name" value="EryCIII-like_N"/>
</dbReference>
<feature type="signal peptide" evidence="4">
    <location>
        <begin position="1"/>
        <end position="23"/>
    </location>
</feature>
<evidence type="ECO:0000256" key="4">
    <source>
        <dbReference type="SAM" id="SignalP"/>
    </source>
</evidence>
<evidence type="ECO:0000256" key="1">
    <source>
        <dbReference type="ARBA" id="ARBA00006962"/>
    </source>
</evidence>
<dbReference type="CDD" id="cd03784">
    <property type="entry name" value="GT1_Gtf-like"/>
    <property type="match status" value="1"/>
</dbReference>
<keyword evidence="8" id="KW-1185">Reference proteome</keyword>
<evidence type="ECO:0000256" key="3">
    <source>
        <dbReference type="ARBA" id="ARBA00022679"/>
    </source>
</evidence>
<dbReference type="PANTHER" id="PTHR48050:SF13">
    <property type="entry name" value="STEROL 3-BETA-GLUCOSYLTRANSFERASE UGT80A2"/>
    <property type="match status" value="1"/>
</dbReference>
<evidence type="ECO:0000313" key="8">
    <source>
        <dbReference type="Proteomes" id="UP001596380"/>
    </source>
</evidence>
<dbReference type="Pfam" id="PF21036">
    <property type="entry name" value="EryCIII-like_N"/>
    <property type="match status" value="2"/>
</dbReference>
<comment type="similarity">
    <text evidence="1">Belongs to the glycosyltransferase 28 family.</text>
</comment>
<feature type="domain" description="Erythromycin biosynthesis protein CIII-like N-terminal" evidence="6">
    <location>
        <begin position="22"/>
        <end position="66"/>
    </location>
</feature>
<gene>
    <name evidence="7" type="ORF">ACFQKB_26085</name>
</gene>
<name>A0ABW2CNI7_9ACTN</name>
<dbReference type="InterPro" id="IPR010610">
    <property type="entry name" value="EryCIII-like_C"/>
</dbReference>
<accession>A0ABW2CNI7</accession>
<evidence type="ECO:0000313" key="7">
    <source>
        <dbReference type="EMBL" id="MFC6883252.1"/>
    </source>
</evidence>
<dbReference type="RefSeq" id="WP_160822518.1">
    <property type="nucleotide sequence ID" value="NZ_JBHSXS010000018.1"/>
</dbReference>